<dbReference type="Proteomes" id="UP001352263">
    <property type="component" value="Unassembled WGS sequence"/>
</dbReference>
<evidence type="ECO:0000313" key="3">
    <source>
        <dbReference type="EMBL" id="MEC4722999.1"/>
    </source>
</evidence>
<dbReference type="RefSeq" id="WP_326509624.1">
    <property type="nucleotide sequence ID" value="NZ_JAWIIV010000041.1"/>
</dbReference>
<accession>A0ABU6JIW5</accession>
<dbReference type="EMBL" id="JAWIIV010000041">
    <property type="protein sequence ID" value="MEC4722999.1"/>
    <property type="molecule type" value="Genomic_DNA"/>
</dbReference>
<protein>
    <submittedName>
        <fullName evidence="3">MSHA biogenesis protein MshJ</fullName>
    </submittedName>
</protein>
<organism evidence="3 4">
    <name type="scientific">Noviherbaspirillum album</name>
    <dbReference type="NCBI Taxonomy" id="3080276"/>
    <lineage>
        <taxon>Bacteria</taxon>
        <taxon>Pseudomonadati</taxon>
        <taxon>Pseudomonadota</taxon>
        <taxon>Betaproteobacteria</taxon>
        <taxon>Burkholderiales</taxon>
        <taxon>Oxalobacteraceae</taxon>
        <taxon>Noviherbaspirillum</taxon>
    </lineage>
</organism>
<keyword evidence="2" id="KW-0472">Membrane</keyword>
<reference evidence="3 4" key="1">
    <citation type="submission" date="2023-10" db="EMBL/GenBank/DDBJ databases">
        <title>Noviherbaspirillum sp. CPCC 100848 genome assembly.</title>
        <authorList>
            <person name="Li X.Y."/>
            <person name="Fang X.M."/>
        </authorList>
    </citation>
    <scope>NUCLEOTIDE SEQUENCE [LARGE SCALE GENOMIC DNA]</scope>
    <source>
        <strain evidence="3 4">CPCC 100848</strain>
    </source>
</reference>
<keyword evidence="2" id="KW-0812">Transmembrane</keyword>
<proteinExistence type="predicted"/>
<evidence type="ECO:0000313" key="4">
    <source>
        <dbReference type="Proteomes" id="UP001352263"/>
    </source>
</evidence>
<name>A0ABU6JIW5_9BURK</name>
<keyword evidence="4" id="KW-1185">Reference proteome</keyword>
<sequence length="232" mass="25988">MKLYWQQLERLVEKRSMRERLMVFAIAAMLVVTVIDKLFISPQLASQQQLAQKMKAEQQQLAAIHAEIGSRLKAREADPDAAARLRLNQLTEQQAQMRGQLEAMQKGLVSPDRMAGMLEDLLRRDGKLHLKSLRTLPVASLSEPLDSAVPQAGTAKPGAVEKAAPKEGMYKHGVEIVVEGSYADIAHYLAELERMPWQVFWAGTRLDAGGYPDVRLTLTLFTLSLDKTWLNI</sequence>
<feature type="coiled-coil region" evidence="1">
    <location>
        <begin position="47"/>
        <end position="107"/>
    </location>
</feature>
<comment type="caution">
    <text evidence="3">The sequence shown here is derived from an EMBL/GenBank/DDBJ whole genome shotgun (WGS) entry which is preliminary data.</text>
</comment>
<feature type="transmembrane region" description="Helical" evidence="2">
    <location>
        <begin position="21"/>
        <end position="40"/>
    </location>
</feature>
<keyword evidence="1" id="KW-0175">Coiled coil</keyword>
<evidence type="ECO:0000256" key="2">
    <source>
        <dbReference type="SAM" id="Phobius"/>
    </source>
</evidence>
<evidence type="ECO:0000256" key="1">
    <source>
        <dbReference type="SAM" id="Coils"/>
    </source>
</evidence>
<gene>
    <name evidence="3" type="ORF">RY831_27955</name>
</gene>
<keyword evidence="2" id="KW-1133">Transmembrane helix</keyword>